<dbReference type="Pfam" id="PF00962">
    <property type="entry name" value="A_deaminase"/>
    <property type="match status" value="1"/>
</dbReference>
<dbReference type="PANTHER" id="PTHR43114:SF6">
    <property type="entry name" value="ADENINE DEAMINASE"/>
    <property type="match status" value="1"/>
</dbReference>
<dbReference type="GO" id="GO:0046872">
    <property type="term" value="F:metal ion binding"/>
    <property type="evidence" value="ECO:0007669"/>
    <property type="project" value="UniProtKB-KW"/>
</dbReference>
<organism evidence="7 8">
    <name type="scientific">Sphingobium boeckii</name>
    <dbReference type="NCBI Taxonomy" id="1082345"/>
    <lineage>
        <taxon>Bacteria</taxon>
        <taxon>Pseudomonadati</taxon>
        <taxon>Pseudomonadota</taxon>
        <taxon>Alphaproteobacteria</taxon>
        <taxon>Sphingomonadales</taxon>
        <taxon>Sphingomonadaceae</taxon>
        <taxon>Sphingobium</taxon>
    </lineage>
</organism>
<dbReference type="PANTHER" id="PTHR43114">
    <property type="entry name" value="ADENINE DEAMINASE"/>
    <property type="match status" value="1"/>
</dbReference>
<name>A0A7W9AHM6_9SPHN</name>
<dbReference type="EMBL" id="JACIJC010000002">
    <property type="protein sequence ID" value="MBB5685661.1"/>
    <property type="molecule type" value="Genomic_DNA"/>
</dbReference>
<evidence type="ECO:0000256" key="3">
    <source>
        <dbReference type="ARBA" id="ARBA00022723"/>
    </source>
</evidence>
<keyword evidence="4" id="KW-0378">Hydrolase</keyword>
<keyword evidence="3" id="KW-0479">Metal-binding</keyword>
<comment type="similarity">
    <text evidence="2">Belongs to the metallo-dependent hydrolases superfamily. Adenosine and AMP deaminases family.</text>
</comment>
<evidence type="ECO:0000256" key="5">
    <source>
        <dbReference type="ARBA" id="ARBA00022833"/>
    </source>
</evidence>
<evidence type="ECO:0000256" key="4">
    <source>
        <dbReference type="ARBA" id="ARBA00022801"/>
    </source>
</evidence>
<dbReference type="GO" id="GO:0016814">
    <property type="term" value="F:hydrolase activity, acting on carbon-nitrogen (but not peptide) bonds, in cyclic amidines"/>
    <property type="evidence" value="ECO:0007669"/>
    <property type="project" value="UniProtKB-ARBA"/>
</dbReference>
<dbReference type="GO" id="GO:0019239">
    <property type="term" value="F:deaminase activity"/>
    <property type="evidence" value="ECO:0007669"/>
    <property type="project" value="InterPro"/>
</dbReference>
<evidence type="ECO:0000313" key="7">
    <source>
        <dbReference type="EMBL" id="MBB5685661.1"/>
    </source>
</evidence>
<evidence type="ECO:0000256" key="2">
    <source>
        <dbReference type="ARBA" id="ARBA00006676"/>
    </source>
</evidence>
<dbReference type="SUPFAM" id="SSF51556">
    <property type="entry name" value="Metallo-dependent hydrolases"/>
    <property type="match status" value="1"/>
</dbReference>
<feature type="domain" description="Adenosine deaminase" evidence="6">
    <location>
        <begin position="32"/>
        <end position="335"/>
    </location>
</feature>
<comment type="cofactor">
    <cofactor evidence="1">
        <name>Zn(2+)</name>
        <dbReference type="ChEBI" id="CHEBI:29105"/>
    </cofactor>
</comment>
<sequence>MNDMVKEWSIEQAETGPLAEAVAMQILARRLPKAELHMHFLGSLRHTFPATQSAYDRVAKDYVNADGFFSGLRDIAAALVTEDMFEAATIHALQDAVRCGCRHIEMMTTPGELRHSPVPVAKALRAMGRAFDEMKRHNGLSGGIILETDRADDPAVAMDVIVEAMAARDAGVPVVGIGNDGAFVHPVRLFAPALEFAKKEGFSTTCHICTPQDVMDGLDLPLDRADHACDLQGQPGLIAQYREAGIGITSAITANCFMAPGLFPSPFHHPVDEFRRAGLNTCLGTDDPAFFQTDLAQEYVLGQQAFSWTRQDMMDLAMMSLEMAWIEGADRDRRLAQWRAEAEGTLADPRTTKGM</sequence>
<dbReference type="AlphaFoldDB" id="A0A7W9AHM6"/>
<evidence type="ECO:0000259" key="6">
    <source>
        <dbReference type="Pfam" id="PF00962"/>
    </source>
</evidence>
<dbReference type="Gene3D" id="3.20.20.140">
    <property type="entry name" value="Metal-dependent hydrolases"/>
    <property type="match status" value="1"/>
</dbReference>
<evidence type="ECO:0000256" key="1">
    <source>
        <dbReference type="ARBA" id="ARBA00001947"/>
    </source>
</evidence>
<evidence type="ECO:0000313" key="8">
    <source>
        <dbReference type="Proteomes" id="UP000549617"/>
    </source>
</evidence>
<dbReference type="InterPro" id="IPR032466">
    <property type="entry name" value="Metal_Hydrolase"/>
</dbReference>
<dbReference type="RefSeq" id="WP_184017163.1">
    <property type="nucleotide sequence ID" value="NZ_JACIJC010000002.1"/>
</dbReference>
<reference evidence="7 8" key="1">
    <citation type="submission" date="2020-08" db="EMBL/GenBank/DDBJ databases">
        <title>Genomic Encyclopedia of Type Strains, Phase IV (KMG-IV): sequencing the most valuable type-strain genomes for metagenomic binning, comparative biology and taxonomic classification.</title>
        <authorList>
            <person name="Goeker M."/>
        </authorList>
    </citation>
    <scope>NUCLEOTIDE SEQUENCE [LARGE SCALE GENOMIC DNA]</scope>
    <source>
        <strain evidence="7 8">DSM 25079</strain>
    </source>
</reference>
<dbReference type="Proteomes" id="UP000549617">
    <property type="component" value="Unassembled WGS sequence"/>
</dbReference>
<comment type="caution">
    <text evidence="7">The sequence shown here is derived from an EMBL/GenBank/DDBJ whole genome shotgun (WGS) entry which is preliminary data.</text>
</comment>
<proteinExistence type="inferred from homology"/>
<gene>
    <name evidence="7" type="ORF">FHS49_001669</name>
</gene>
<dbReference type="InterPro" id="IPR001365">
    <property type="entry name" value="A_deaminase_dom"/>
</dbReference>
<keyword evidence="5" id="KW-0862">Zinc</keyword>
<accession>A0A7W9AHM6</accession>
<protein>
    <submittedName>
        <fullName evidence="7">Adenosine deaminase</fullName>
    </submittedName>
</protein>
<dbReference type="InterPro" id="IPR006330">
    <property type="entry name" value="Ado/ade_deaminase"/>
</dbReference>
<keyword evidence="8" id="KW-1185">Reference proteome</keyword>